<evidence type="ECO:0000256" key="1">
    <source>
        <dbReference type="SAM" id="MobiDB-lite"/>
    </source>
</evidence>
<dbReference type="InterPro" id="IPR046235">
    <property type="entry name" value="DUF6268"/>
</dbReference>
<proteinExistence type="predicted"/>
<dbReference type="KEGG" id="psl:Psta_0623"/>
<keyword evidence="4" id="KW-1185">Reference proteome</keyword>
<evidence type="ECO:0000313" key="3">
    <source>
        <dbReference type="EMBL" id="ADB15310.1"/>
    </source>
</evidence>
<feature type="compositionally biased region" description="Gly residues" evidence="1">
    <location>
        <begin position="140"/>
        <end position="152"/>
    </location>
</feature>
<evidence type="ECO:0000259" key="2">
    <source>
        <dbReference type="Pfam" id="PF19783"/>
    </source>
</evidence>
<dbReference type="eggNOG" id="ENOG5032RBC">
    <property type="taxonomic scope" value="Bacteria"/>
</dbReference>
<organism evidence="3 4">
    <name type="scientific">Pirellula staleyi (strain ATCC 27377 / DSM 6068 / ICPB 4128)</name>
    <name type="common">Pirella staleyi</name>
    <dbReference type="NCBI Taxonomy" id="530564"/>
    <lineage>
        <taxon>Bacteria</taxon>
        <taxon>Pseudomonadati</taxon>
        <taxon>Planctomycetota</taxon>
        <taxon>Planctomycetia</taxon>
        <taxon>Pirellulales</taxon>
        <taxon>Pirellulaceae</taxon>
        <taxon>Pirellula</taxon>
    </lineage>
</organism>
<dbReference type="AlphaFoldDB" id="D2R4G2"/>
<evidence type="ECO:0000313" key="4">
    <source>
        <dbReference type="Proteomes" id="UP000001887"/>
    </source>
</evidence>
<gene>
    <name evidence="3" type="ordered locus">Psta_0623</name>
</gene>
<name>D2R4G2_PIRSD</name>
<dbReference type="OrthoDB" id="212671at2"/>
<feature type="domain" description="DUF6268" evidence="2">
    <location>
        <begin position="216"/>
        <end position="416"/>
    </location>
</feature>
<dbReference type="Pfam" id="PF19783">
    <property type="entry name" value="DUF6268"/>
    <property type="match status" value="1"/>
</dbReference>
<accession>D2R4G2</accession>
<feature type="region of interest" description="Disordered" evidence="1">
    <location>
        <begin position="52"/>
        <end position="107"/>
    </location>
</feature>
<dbReference type="TCDB" id="9.B.155.3.5">
    <property type="family name" value="the putative beta barrel porin-3 (bbp3) family"/>
</dbReference>
<dbReference type="EMBL" id="CP001848">
    <property type="protein sequence ID" value="ADB15310.1"/>
    <property type="molecule type" value="Genomic_DNA"/>
</dbReference>
<dbReference type="Proteomes" id="UP000001887">
    <property type="component" value="Chromosome"/>
</dbReference>
<sequence precursor="true">MNIIFVWLWSFGQLPLPCFQQPRWCYRPRALAVLLTALLGLSSLRSASAQVSTDPLWPGRQAPTYSSSPQPTLERLPPVEEEPLGAGEAPRHDPANAPADSWGEPSLIEPDASEAWLTTEPPETIYLEDEAVPARSRPMGAGGGMGGMGGGSRSPLSASAFWIPTSNLRDAPGDFSVHGENLQVMVPVAIGAGRFTSLSARVGASSYNTTAELPGSPGTLFPEQLWDINVGLMHVRELENGWSLGGMLNLGSASDKPFHSIDEMNLSMLAFLKVPAGERDAWNFALMYAPLGQLAFPIPGISYSWNPSDQFSMNIGLPFSLRYQPSEVWSYELSYLPVTNVTATVRAQIGPRWSLYGTFQTHSQGYQIANRADDEDRLYEFDQRLLVGSRMNLGESWALDFSGGYLMNRSYYYGDSFFDDDVGFDVENGALVQLRLEWIPRFAQRS</sequence>
<reference evidence="3 4" key="1">
    <citation type="journal article" date="2009" name="Stand. Genomic Sci.">
        <title>Complete genome sequence of Pirellula staleyi type strain (ATCC 27377).</title>
        <authorList>
            <person name="Clum A."/>
            <person name="Tindall B.J."/>
            <person name="Sikorski J."/>
            <person name="Ivanova N."/>
            <person name="Mavrommatis K."/>
            <person name="Lucas S."/>
            <person name="Glavina del Rio T."/>
            <person name="Nolan M."/>
            <person name="Chen F."/>
            <person name="Tice H."/>
            <person name="Pitluck S."/>
            <person name="Cheng J.F."/>
            <person name="Chertkov O."/>
            <person name="Brettin T."/>
            <person name="Han C."/>
            <person name="Detter J.C."/>
            <person name="Kuske C."/>
            <person name="Bruce D."/>
            <person name="Goodwin L."/>
            <person name="Ovchinikova G."/>
            <person name="Pati A."/>
            <person name="Mikhailova N."/>
            <person name="Chen A."/>
            <person name="Palaniappan K."/>
            <person name="Land M."/>
            <person name="Hauser L."/>
            <person name="Chang Y.J."/>
            <person name="Jeffries C.D."/>
            <person name="Chain P."/>
            <person name="Rohde M."/>
            <person name="Goker M."/>
            <person name="Bristow J."/>
            <person name="Eisen J.A."/>
            <person name="Markowitz V."/>
            <person name="Hugenholtz P."/>
            <person name="Kyrpides N.C."/>
            <person name="Klenk H.P."/>
            <person name="Lapidus A."/>
        </authorList>
    </citation>
    <scope>NUCLEOTIDE SEQUENCE [LARGE SCALE GENOMIC DNA]</scope>
    <source>
        <strain evidence="4">ATCC 27377 / DSM 6068 / ICPB 4128</strain>
    </source>
</reference>
<protein>
    <recommendedName>
        <fullName evidence="2">DUF6268 domain-containing protein</fullName>
    </recommendedName>
</protein>
<feature type="region of interest" description="Disordered" evidence="1">
    <location>
        <begin position="126"/>
        <end position="153"/>
    </location>
</feature>
<dbReference type="HOGENOM" id="CLU_613724_0_0_0"/>